<gene>
    <name evidence="14" type="ORF">T459_33890</name>
</gene>
<sequence>MHQILILCKIFVLLLMTPNLMVNRHYYLILLLISIMAFAYFMPVLFVFLLCNCDFYTVLVNGRFCKNPEHVTADDFFTSGLNMPGIAFNQFGVTVASANVLTLPGLNTLGISLVRFDYPPYGLNAPHTNPRESEILVVVEGTLYVGFVTSTSAPNEKNRLFSKILHPGDVFVFPMGLIHFQLNVGKTKAVAFAALNSQLPGLNIIANASFGSHPPINDDILAKAFQVDKKIVDYIQSQFESNNY</sequence>
<evidence type="ECO:0000259" key="13">
    <source>
        <dbReference type="SMART" id="SM00835"/>
    </source>
</evidence>
<dbReference type="AlphaFoldDB" id="A0A2G2XXL9"/>
<dbReference type="SMART" id="SM00835">
    <property type="entry name" value="Cupin_1"/>
    <property type="match status" value="1"/>
</dbReference>
<dbReference type="GO" id="GO:0030145">
    <property type="term" value="F:manganese ion binding"/>
    <property type="evidence" value="ECO:0007669"/>
    <property type="project" value="UniProtKB-UniRule"/>
</dbReference>
<dbReference type="InterPro" id="IPR014710">
    <property type="entry name" value="RmlC-like_jellyroll"/>
</dbReference>
<protein>
    <recommendedName>
        <fullName evidence="11">Germin-like protein</fullName>
    </recommendedName>
</protein>
<dbReference type="PRINTS" id="PR00325">
    <property type="entry name" value="GERMIN"/>
</dbReference>
<feature type="domain" description="Cupin type-1" evidence="13">
    <location>
        <begin position="79"/>
        <end position="233"/>
    </location>
</feature>
<evidence type="ECO:0000313" key="15">
    <source>
        <dbReference type="Proteomes" id="UP000222542"/>
    </source>
</evidence>
<name>A0A2G2XXL9_CAPAN</name>
<evidence type="ECO:0000256" key="2">
    <source>
        <dbReference type="ARBA" id="ARBA00007456"/>
    </source>
</evidence>
<dbReference type="Pfam" id="PF00190">
    <property type="entry name" value="Cupin_1"/>
    <property type="match status" value="1"/>
</dbReference>
<feature type="binding site" evidence="9">
    <location>
        <position position="127"/>
    </location>
    <ligand>
        <name>Mn(2+)</name>
        <dbReference type="ChEBI" id="CHEBI:29035"/>
    </ligand>
</feature>
<feature type="binding site" evidence="8">
    <location>
        <position position="134"/>
    </location>
    <ligand>
        <name>oxalate</name>
        <dbReference type="ChEBI" id="CHEBI:30623"/>
    </ligand>
</feature>
<evidence type="ECO:0000256" key="12">
    <source>
        <dbReference type="SAM" id="Phobius"/>
    </source>
</evidence>
<keyword evidence="3 11" id="KW-0052">Apoplast</keyword>
<accession>A0A2G2XXL9</accession>
<evidence type="ECO:0000313" key="14">
    <source>
        <dbReference type="EMBL" id="PHT62256.1"/>
    </source>
</evidence>
<dbReference type="InterPro" id="IPR001929">
    <property type="entry name" value="Germin"/>
</dbReference>
<evidence type="ECO:0000256" key="1">
    <source>
        <dbReference type="ARBA" id="ARBA00004271"/>
    </source>
</evidence>
<dbReference type="EMBL" id="AYRZ02000089">
    <property type="protein sequence ID" value="PHT62256.1"/>
    <property type="molecule type" value="Genomic_DNA"/>
</dbReference>
<keyword evidence="15" id="KW-1185">Reference proteome</keyword>
<keyword evidence="12" id="KW-0472">Membrane</keyword>
<dbReference type="FunFam" id="2.60.120.10:FF:000005">
    <property type="entry name" value="Germin-like protein subfamily 1 member 8"/>
    <property type="match status" value="1"/>
</dbReference>
<reference evidence="14 15" key="2">
    <citation type="journal article" date="2017" name="Genome Biol.">
        <title>New reference genome sequences of hot pepper reveal the massive evolution of plant disease-resistance genes by retroduplication.</title>
        <authorList>
            <person name="Kim S."/>
            <person name="Park J."/>
            <person name="Yeom S.I."/>
            <person name="Kim Y.M."/>
            <person name="Seo E."/>
            <person name="Kim K.T."/>
            <person name="Kim M.S."/>
            <person name="Lee J.M."/>
            <person name="Cheong K."/>
            <person name="Shin H.S."/>
            <person name="Kim S.B."/>
            <person name="Han K."/>
            <person name="Lee J."/>
            <person name="Park M."/>
            <person name="Lee H.A."/>
            <person name="Lee H.Y."/>
            <person name="Lee Y."/>
            <person name="Oh S."/>
            <person name="Lee J.H."/>
            <person name="Choi E."/>
            <person name="Choi E."/>
            <person name="Lee S.E."/>
            <person name="Jeon J."/>
            <person name="Kim H."/>
            <person name="Choi G."/>
            <person name="Song H."/>
            <person name="Lee J."/>
            <person name="Lee S.C."/>
            <person name="Kwon J.K."/>
            <person name="Lee H.Y."/>
            <person name="Koo N."/>
            <person name="Hong Y."/>
            <person name="Kim R.W."/>
            <person name="Kang W.H."/>
            <person name="Huh J.H."/>
            <person name="Kang B.C."/>
            <person name="Yang T.J."/>
            <person name="Lee Y.H."/>
            <person name="Bennetzen J.L."/>
            <person name="Choi D."/>
        </authorList>
    </citation>
    <scope>NUCLEOTIDE SEQUENCE [LARGE SCALE GENOMIC DNA]</scope>
    <source>
        <strain evidence="15">cv. CM334</strain>
    </source>
</reference>
<dbReference type="CDD" id="cd02241">
    <property type="entry name" value="cupin_OxOx"/>
    <property type="match status" value="1"/>
</dbReference>
<keyword evidence="12" id="KW-0812">Transmembrane</keyword>
<evidence type="ECO:0000256" key="7">
    <source>
        <dbReference type="ARBA" id="ARBA00023211"/>
    </source>
</evidence>
<keyword evidence="6 10" id="KW-1015">Disulfide bond</keyword>
<keyword evidence="12" id="KW-1133">Transmembrane helix</keyword>
<dbReference type="InterPro" id="IPR011051">
    <property type="entry name" value="RmlC_Cupin_sf"/>
</dbReference>
<reference evidence="14 15" key="1">
    <citation type="journal article" date="2014" name="Nat. Genet.">
        <title>Genome sequence of the hot pepper provides insights into the evolution of pungency in Capsicum species.</title>
        <authorList>
            <person name="Kim S."/>
            <person name="Park M."/>
            <person name="Yeom S.I."/>
            <person name="Kim Y.M."/>
            <person name="Lee J.M."/>
            <person name="Lee H.A."/>
            <person name="Seo E."/>
            <person name="Choi J."/>
            <person name="Cheong K."/>
            <person name="Kim K.T."/>
            <person name="Jung K."/>
            <person name="Lee G.W."/>
            <person name="Oh S.K."/>
            <person name="Bae C."/>
            <person name="Kim S.B."/>
            <person name="Lee H.Y."/>
            <person name="Kim S.Y."/>
            <person name="Kim M.S."/>
            <person name="Kang B.C."/>
            <person name="Jo Y.D."/>
            <person name="Yang H.B."/>
            <person name="Jeong H.J."/>
            <person name="Kang W.H."/>
            <person name="Kwon J.K."/>
            <person name="Shin C."/>
            <person name="Lim J.Y."/>
            <person name="Park J.H."/>
            <person name="Huh J.H."/>
            <person name="Kim J.S."/>
            <person name="Kim B.D."/>
            <person name="Cohen O."/>
            <person name="Paran I."/>
            <person name="Suh M.C."/>
            <person name="Lee S.B."/>
            <person name="Kim Y.K."/>
            <person name="Shin Y."/>
            <person name="Noh S.J."/>
            <person name="Park J."/>
            <person name="Seo Y.S."/>
            <person name="Kwon S.Y."/>
            <person name="Kim H.A."/>
            <person name="Park J.M."/>
            <person name="Kim H.J."/>
            <person name="Choi S.B."/>
            <person name="Bosland P.W."/>
            <person name="Reeves G."/>
            <person name="Jo S.H."/>
            <person name="Lee B.W."/>
            <person name="Cho H.T."/>
            <person name="Choi H.S."/>
            <person name="Lee M.S."/>
            <person name="Yu Y."/>
            <person name="Do Choi Y."/>
            <person name="Park B.S."/>
            <person name="van Deynze A."/>
            <person name="Ashrafi H."/>
            <person name="Hill T."/>
            <person name="Kim W.T."/>
            <person name="Pai H.S."/>
            <person name="Ahn H.K."/>
            <person name="Yeam I."/>
            <person name="Giovannoni J.J."/>
            <person name="Rose J.K."/>
            <person name="Sorensen I."/>
            <person name="Lee S.J."/>
            <person name="Kim R.W."/>
            <person name="Choi I.Y."/>
            <person name="Choi B.S."/>
            <person name="Lim J.S."/>
            <person name="Lee Y.H."/>
            <person name="Choi D."/>
        </authorList>
    </citation>
    <scope>NUCLEOTIDE SEQUENCE [LARGE SCALE GENOMIC DNA]</scope>
    <source>
        <strain evidence="15">cv. CM334</strain>
    </source>
</reference>
<comment type="subcellular location">
    <subcellularLocation>
        <location evidence="1 11">Secreted</location>
        <location evidence="1 11">Extracellular space</location>
        <location evidence="1 11">Apoplast</location>
    </subcellularLocation>
</comment>
<evidence type="ECO:0000256" key="9">
    <source>
        <dbReference type="PIRSR" id="PIRSR601929-2"/>
    </source>
</evidence>
<dbReference type="PANTHER" id="PTHR31238">
    <property type="entry name" value="GERMIN-LIKE PROTEIN SUBFAMILY 3 MEMBER 3"/>
    <property type="match status" value="1"/>
</dbReference>
<comment type="caution">
    <text evidence="14">The sequence shown here is derived from an EMBL/GenBank/DDBJ whole genome shotgun (WGS) entry which is preliminary data.</text>
</comment>
<dbReference type="GO" id="GO:0048046">
    <property type="term" value="C:apoplast"/>
    <property type="evidence" value="ECO:0007669"/>
    <property type="project" value="UniProtKB-SubCell"/>
</dbReference>
<organism evidence="14 15">
    <name type="scientific">Capsicum annuum</name>
    <name type="common">Capsicum pepper</name>
    <dbReference type="NCBI Taxonomy" id="4072"/>
    <lineage>
        <taxon>Eukaryota</taxon>
        <taxon>Viridiplantae</taxon>
        <taxon>Streptophyta</taxon>
        <taxon>Embryophyta</taxon>
        <taxon>Tracheophyta</taxon>
        <taxon>Spermatophyta</taxon>
        <taxon>Magnoliopsida</taxon>
        <taxon>eudicotyledons</taxon>
        <taxon>Gunneridae</taxon>
        <taxon>Pentapetalae</taxon>
        <taxon>asterids</taxon>
        <taxon>lamiids</taxon>
        <taxon>Solanales</taxon>
        <taxon>Solanaceae</taxon>
        <taxon>Solanoideae</taxon>
        <taxon>Capsiceae</taxon>
        <taxon>Capsicum</taxon>
    </lineage>
</organism>
<dbReference type="Proteomes" id="UP000222542">
    <property type="component" value="Unassembled WGS sequence"/>
</dbReference>
<dbReference type="InterPro" id="IPR006045">
    <property type="entry name" value="Cupin_1"/>
</dbReference>
<dbReference type="OMA" id="WLFGATR"/>
<proteinExistence type="inferred from homology"/>
<feature type="binding site" evidence="8">
    <location>
        <position position="124"/>
    </location>
    <ligand>
        <name>oxalate</name>
        <dbReference type="ChEBI" id="CHEBI:30623"/>
    </ligand>
</feature>
<feature type="disulfide bond" evidence="10">
    <location>
        <begin position="51"/>
        <end position="65"/>
    </location>
</feature>
<dbReference type="SUPFAM" id="SSF51182">
    <property type="entry name" value="RmlC-like cupins"/>
    <property type="match status" value="1"/>
</dbReference>
<dbReference type="Gramene" id="PHT62256">
    <property type="protein sequence ID" value="PHT62256"/>
    <property type="gene ID" value="T459_33890"/>
</dbReference>
<evidence type="ECO:0000256" key="10">
    <source>
        <dbReference type="PIRSR" id="PIRSR601929-3"/>
    </source>
</evidence>
<evidence type="ECO:0000256" key="6">
    <source>
        <dbReference type="ARBA" id="ARBA00023157"/>
    </source>
</evidence>
<dbReference type="Gene3D" id="2.60.120.10">
    <property type="entry name" value="Jelly Rolls"/>
    <property type="match status" value="1"/>
</dbReference>
<feature type="binding site" evidence="9">
    <location>
        <position position="179"/>
    </location>
    <ligand>
        <name>Mn(2+)</name>
        <dbReference type="ChEBI" id="CHEBI:29035"/>
    </ligand>
</feature>
<feature type="transmembrane region" description="Helical" evidence="12">
    <location>
        <begin position="26"/>
        <end position="50"/>
    </location>
</feature>
<keyword evidence="7 8" id="KW-0464">Manganese</keyword>
<evidence type="ECO:0000256" key="8">
    <source>
        <dbReference type="PIRSR" id="PIRSR601929-1"/>
    </source>
</evidence>
<evidence type="ECO:0000256" key="3">
    <source>
        <dbReference type="ARBA" id="ARBA00022523"/>
    </source>
</evidence>
<keyword evidence="4 11" id="KW-0964">Secreted</keyword>
<keyword evidence="5 8" id="KW-0479">Metal-binding</keyword>
<feature type="binding site" evidence="9">
    <location>
        <position position="134"/>
    </location>
    <ligand>
        <name>Mn(2+)</name>
        <dbReference type="ChEBI" id="CHEBI:29035"/>
    </ligand>
</feature>
<evidence type="ECO:0000256" key="5">
    <source>
        <dbReference type="ARBA" id="ARBA00022723"/>
    </source>
</evidence>
<evidence type="ECO:0000256" key="11">
    <source>
        <dbReference type="RuleBase" id="RU366015"/>
    </source>
</evidence>
<evidence type="ECO:0000256" key="4">
    <source>
        <dbReference type="ARBA" id="ARBA00022525"/>
    </source>
</evidence>
<comment type="similarity">
    <text evidence="2 11">Belongs to the germin family.</text>
</comment>